<accession>A0ABY9I561</accession>
<dbReference type="Pfam" id="PF12833">
    <property type="entry name" value="HTH_18"/>
    <property type="match status" value="1"/>
</dbReference>
<protein>
    <submittedName>
        <fullName evidence="5">AraC family transcriptional regulator</fullName>
    </submittedName>
</protein>
<evidence type="ECO:0000313" key="5">
    <source>
        <dbReference type="EMBL" id="WLQ41993.1"/>
    </source>
</evidence>
<dbReference type="RefSeq" id="WP_306089086.1">
    <property type="nucleotide sequence ID" value="NZ_CP120992.1"/>
</dbReference>
<dbReference type="Proteomes" id="UP001229952">
    <property type="component" value="Chromosome"/>
</dbReference>
<keyword evidence="6" id="KW-1185">Reference proteome</keyword>
<gene>
    <name evidence="5" type="ORF">P8A22_19705</name>
</gene>
<dbReference type="SUPFAM" id="SSF46689">
    <property type="entry name" value="Homeodomain-like"/>
    <property type="match status" value="2"/>
</dbReference>
<evidence type="ECO:0000313" key="6">
    <source>
        <dbReference type="Proteomes" id="UP001229952"/>
    </source>
</evidence>
<evidence type="ECO:0000259" key="4">
    <source>
        <dbReference type="PROSITE" id="PS01124"/>
    </source>
</evidence>
<reference evidence="5 6" key="1">
    <citation type="submission" date="2023-03" db="EMBL/GenBank/DDBJ databases">
        <title>Isolation and description of six Streptomyces strains from soil environments, able to metabolize different microbial glucans.</title>
        <authorList>
            <person name="Widen T."/>
            <person name="Larsbrink J."/>
        </authorList>
    </citation>
    <scope>NUCLEOTIDE SEQUENCE [LARGE SCALE GENOMIC DNA]</scope>
    <source>
        <strain evidence="5 6">Mut2</strain>
    </source>
</reference>
<evidence type="ECO:0000256" key="2">
    <source>
        <dbReference type="ARBA" id="ARBA00023125"/>
    </source>
</evidence>
<dbReference type="PROSITE" id="PS00041">
    <property type="entry name" value="HTH_ARAC_FAMILY_1"/>
    <property type="match status" value="1"/>
</dbReference>
<proteinExistence type="predicted"/>
<dbReference type="Gene3D" id="1.10.10.60">
    <property type="entry name" value="Homeodomain-like"/>
    <property type="match status" value="2"/>
</dbReference>
<dbReference type="SMART" id="SM00342">
    <property type="entry name" value="HTH_ARAC"/>
    <property type="match status" value="1"/>
</dbReference>
<dbReference type="InterPro" id="IPR018062">
    <property type="entry name" value="HTH_AraC-typ_CS"/>
</dbReference>
<dbReference type="PANTHER" id="PTHR43280">
    <property type="entry name" value="ARAC-FAMILY TRANSCRIPTIONAL REGULATOR"/>
    <property type="match status" value="1"/>
</dbReference>
<organism evidence="5 6">
    <name type="scientific">Streptomyces laculatispora</name>
    <dbReference type="NCBI Taxonomy" id="887464"/>
    <lineage>
        <taxon>Bacteria</taxon>
        <taxon>Bacillati</taxon>
        <taxon>Actinomycetota</taxon>
        <taxon>Actinomycetes</taxon>
        <taxon>Kitasatosporales</taxon>
        <taxon>Streptomycetaceae</taxon>
        <taxon>Streptomyces</taxon>
    </lineage>
</organism>
<dbReference type="PROSITE" id="PS01124">
    <property type="entry name" value="HTH_ARAC_FAMILY_2"/>
    <property type="match status" value="1"/>
</dbReference>
<dbReference type="EMBL" id="CP120992">
    <property type="protein sequence ID" value="WLQ41993.1"/>
    <property type="molecule type" value="Genomic_DNA"/>
</dbReference>
<sequence>MEHVVERAVQIIRERYAEPLCLDEIARAVQVSKFHLLRVFSQVTGVTPGRFLSAVRIGEAKRLLQNSDLGVATISSTVGYSSTGSFTSRFTESVGIPPTQYRQLSRGEGEYGVRSSAGGPGGTTCCQLRGVARAAAEPVSSIYIGSFDSPVLQGHPSSWTTTERLGPFVLQQVPHGICYLHATMRAAREQPGQPPETMLLTATLGPIRIDPYAGFEAELVLCPRDWSHPPILFAAPGIKILAEGLLDPGSSEYQADSSKFKEASRGFQELGRHSSWKFSN</sequence>
<keyword evidence="3" id="KW-0804">Transcription</keyword>
<name>A0ABY9I561_9ACTN</name>
<dbReference type="PANTHER" id="PTHR43280:SF28">
    <property type="entry name" value="HTH-TYPE TRANSCRIPTIONAL ACTIVATOR RHAS"/>
    <property type="match status" value="1"/>
</dbReference>
<keyword evidence="2" id="KW-0238">DNA-binding</keyword>
<evidence type="ECO:0000256" key="1">
    <source>
        <dbReference type="ARBA" id="ARBA00023015"/>
    </source>
</evidence>
<evidence type="ECO:0000256" key="3">
    <source>
        <dbReference type="ARBA" id="ARBA00023163"/>
    </source>
</evidence>
<feature type="domain" description="HTH araC/xylS-type" evidence="4">
    <location>
        <begin position="6"/>
        <end position="104"/>
    </location>
</feature>
<keyword evidence="1" id="KW-0805">Transcription regulation</keyword>
<dbReference type="InterPro" id="IPR009057">
    <property type="entry name" value="Homeodomain-like_sf"/>
</dbReference>
<dbReference type="InterPro" id="IPR018060">
    <property type="entry name" value="HTH_AraC"/>
</dbReference>